<comment type="similarity">
    <text evidence="1">Belongs to the HicA mRNA interferase family.</text>
</comment>
<dbReference type="RefSeq" id="WP_413274273.1">
    <property type="nucleotide sequence ID" value="NZ_JBHFNQ010000219.1"/>
</dbReference>
<evidence type="ECO:0000256" key="1">
    <source>
        <dbReference type="ARBA" id="ARBA00006620"/>
    </source>
</evidence>
<keyword evidence="4" id="KW-0255">Endonuclease</keyword>
<reference evidence="8 9" key="1">
    <citation type="submission" date="2024-09" db="EMBL/GenBank/DDBJ databases">
        <title>Floridaenema gen nov. (Aerosakkonemataceae, Aerosakkonematales ord. nov., Cyanobacteria) from benthic tropical and subtropical fresh waters, with the description of four new species.</title>
        <authorList>
            <person name="Moretto J.A."/>
            <person name="Berthold D.E."/>
            <person name="Lefler F.W."/>
            <person name="Huang I.-S."/>
            <person name="Laughinghouse H. IV."/>
        </authorList>
    </citation>
    <scope>NUCLEOTIDE SEQUENCE [LARGE SCALE GENOMIC DNA]</scope>
    <source>
        <strain evidence="8 9">BLCC-F46</strain>
    </source>
</reference>
<name>A0ABV4XGB8_9CYAN</name>
<dbReference type="InterPro" id="IPR012933">
    <property type="entry name" value="HicA_mRNA_interferase"/>
</dbReference>
<evidence type="ECO:0000313" key="8">
    <source>
        <dbReference type="EMBL" id="MFB2881291.1"/>
    </source>
</evidence>
<gene>
    <name evidence="8" type="ORF">ACE1CC_30940</name>
</gene>
<keyword evidence="7" id="KW-0346">Stress response</keyword>
<evidence type="ECO:0000256" key="3">
    <source>
        <dbReference type="ARBA" id="ARBA00022722"/>
    </source>
</evidence>
<dbReference type="EMBL" id="JBHFNQ010000219">
    <property type="protein sequence ID" value="MFB2881291.1"/>
    <property type="molecule type" value="Genomic_DNA"/>
</dbReference>
<accession>A0ABV4XGB8</accession>
<protein>
    <submittedName>
        <fullName evidence="8">Type II toxin-antitoxin system HicA family toxin</fullName>
    </submittedName>
</protein>
<evidence type="ECO:0000256" key="5">
    <source>
        <dbReference type="ARBA" id="ARBA00022801"/>
    </source>
</evidence>
<keyword evidence="2" id="KW-1277">Toxin-antitoxin system</keyword>
<comment type="caution">
    <text evidence="8">The sequence shown here is derived from an EMBL/GenBank/DDBJ whole genome shotgun (WGS) entry which is preliminary data.</text>
</comment>
<evidence type="ECO:0000256" key="7">
    <source>
        <dbReference type="ARBA" id="ARBA00023016"/>
    </source>
</evidence>
<sequence>MPPLRAIKRLDLIRFLKQLGFSGPYSGGKHQYMIKENLKVWIPNPHQGDITPALLVQILRQAEITRDEWEEL</sequence>
<evidence type="ECO:0000313" key="9">
    <source>
        <dbReference type="Proteomes" id="UP001576774"/>
    </source>
</evidence>
<keyword evidence="6" id="KW-0694">RNA-binding</keyword>
<dbReference type="Gene3D" id="3.30.920.30">
    <property type="entry name" value="Hypothetical protein"/>
    <property type="match status" value="1"/>
</dbReference>
<proteinExistence type="inferred from homology"/>
<organism evidence="8 9">
    <name type="scientific">Floridaenema aerugineum BLCC-F46</name>
    <dbReference type="NCBI Taxonomy" id="3153654"/>
    <lineage>
        <taxon>Bacteria</taxon>
        <taxon>Bacillati</taxon>
        <taxon>Cyanobacteriota</taxon>
        <taxon>Cyanophyceae</taxon>
        <taxon>Oscillatoriophycideae</taxon>
        <taxon>Aerosakkonematales</taxon>
        <taxon>Aerosakkonemataceae</taxon>
        <taxon>Floridanema</taxon>
        <taxon>Floridanema aerugineum</taxon>
    </lineage>
</organism>
<keyword evidence="5" id="KW-0378">Hydrolase</keyword>
<dbReference type="Proteomes" id="UP001576774">
    <property type="component" value="Unassembled WGS sequence"/>
</dbReference>
<keyword evidence="3" id="KW-0540">Nuclease</keyword>
<evidence type="ECO:0000256" key="4">
    <source>
        <dbReference type="ARBA" id="ARBA00022759"/>
    </source>
</evidence>
<keyword evidence="9" id="KW-1185">Reference proteome</keyword>
<dbReference type="InterPro" id="IPR038570">
    <property type="entry name" value="HicA_sf"/>
</dbReference>
<evidence type="ECO:0000256" key="2">
    <source>
        <dbReference type="ARBA" id="ARBA00022649"/>
    </source>
</evidence>
<dbReference type="SUPFAM" id="SSF54786">
    <property type="entry name" value="YcfA/nrd intein domain"/>
    <property type="match status" value="1"/>
</dbReference>
<evidence type="ECO:0000256" key="6">
    <source>
        <dbReference type="ARBA" id="ARBA00022884"/>
    </source>
</evidence>
<dbReference type="Pfam" id="PF07927">
    <property type="entry name" value="HicA_toxin"/>
    <property type="match status" value="1"/>
</dbReference>